<keyword evidence="3" id="KW-1185">Reference proteome</keyword>
<gene>
    <name evidence="2" type="ORF">SPARVUS_LOCUS1364011</name>
</gene>
<evidence type="ECO:0000256" key="1">
    <source>
        <dbReference type="SAM" id="SignalP"/>
    </source>
</evidence>
<evidence type="ECO:0000313" key="2">
    <source>
        <dbReference type="EMBL" id="CAI9538139.1"/>
    </source>
</evidence>
<reference evidence="2" key="1">
    <citation type="submission" date="2023-05" db="EMBL/GenBank/DDBJ databases">
        <authorList>
            <person name="Stuckert A."/>
        </authorList>
    </citation>
    <scope>NUCLEOTIDE SEQUENCE</scope>
</reference>
<feature type="chain" id="PRO_5045987985" description="Secreted protein" evidence="1">
    <location>
        <begin position="20"/>
        <end position="63"/>
    </location>
</feature>
<keyword evidence="1" id="KW-0732">Signal</keyword>
<proteinExistence type="predicted"/>
<dbReference type="EMBL" id="CATNWA010000785">
    <property type="protein sequence ID" value="CAI9538139.1"/>
    <property type="molecule type" value="Genomic_DNA"/>
</dbReference>
<sequence>MLSLCVLLETFIFSWESACDQHGVNQHCPDRRSGVLHPSRAERTLLLQALTSAQLKSQDCADC</sequence>
<protein>
    <recommendedName>
        <fullName evidence="4">Secreted protein</fullName>
    </recommendedName>
</protein>
<comment type="caution">
    <text evidence="2">The sequence shown here is derived from an EMBL/GenBank/DDBJ whole genome shotgun (WGS) entry which is preliminary data.</text>
</comment>
<accession>A0ABN9ARN3</accession>
<evidence type="ECO:0008006" key="4">
    <source>
        <dbReference type="Google" id="ProtNLM"/>
    </source>
</evidence>
<evidence type="ECO:0000313" key="3">
    <source>
        <dbReference type="Proteomes" id="UP001162483"/>
    </source>
</evidence>
<dbReference type="Proteomes" id="UP001162483">
    <property type="component" value="Unassembled WGS sequence"/>
</dbReference>
<organism evidence="2 3">
    <name type="scientific">Staurois parvus</name>
    <dbReference type="NCBI Taxonomy" id="386267"/>
    <lineage>
        <taxon>Eukaryota</taxon>
        <taxon>Metazoa</taxon>
        <taxon>Chordata</taxon>
        <taxon>Craniata</taxon>
        <taxon>Vertebrata</taxon>
        <taxon>Euteleostomi</taxon>
        <taxon>Amphibia</taxon>
        <taxon>Batrachia</taxon>
        <taxon>Anura</taxon>
        <taxon>Neobatrachia</taxon>
        <taxon>Ranoidea</taxon>
        <taxon>Ranidae</taxon>
        <taxon>Staurois</taxon>
    </lineage>
</organism>
<name>A0ABN9ARN3_9NEOB</name>
<feature type="signal peptide" evidence="1">
    <location>
        <begin position="1"/>
        <end position="19"/>
    </location>
</feature>